<evidence type="ECO:0000313" key="2">
    <source>
        <dbReference type="Proteomes" id="UP000054350"/>
    </source>
</evidence>
<dbReference type="InterPro" id="IPR032675">
    <property type="entry name" value="LRR_dom_sf"/>
</dbReference>
<dbReference type="AlphaFoldDB" id="A0A0L0SD14"/>
<dbReference type="EMBL" id="GG745336">
    <property type="protein sequence ID" value="KNE60290.1"/>
    <property type="molecule type" value="Genomic_DNA"/>
</dbReference>
<keyword evidence="2" id="KW-1185">Reference proteome</keyword>
<dbReference type="SUPFAM" id="SSF52047">
    <property type="entry name" value="RNI-like"/>
    <property type="match status" value="1"/>
</dbReference>
<accession>A0A0L0SD14</accession>
<evidence type="ECO:0000313" key="1">
    <source>
        <dbReference type="EMBL" id="KNE60290.1"/>
    </source>
</evidence>
<dbReference type="Gene3D" id="3.80.10.10">
    <property type="entry name" value="Ribonuclease Inhibitor"/>
    <property type="match status" value="1"/>
</dbReference>
<proteinExistence type="predicted"/>
<name>A0A0L0SD14_ALLM3</name>
<dbReference type="Proteomes" id="UP000054350">
    <property type="component" value="Unassembled WGS sequence"/>
</dbReference>
<protein>
    <submittedName>
        <fullName evidence="1">Uncharacterized protein</fullName>
    </submittedName>
</protein>
<sequence>MIADLPYPILYRIAELLAGPIRPRDRSAMPTHLHLAFVAPSCFVPCLLVAIRSAEMVAHRSVTFVDSDRIDFGRFSPRPGDLVDASNYDDAGHARLQTHDGKWYLVLPPRGHDRTFLPYSSLSTEEDRVKSGRLPVFKNTTHRLSPRMSLIPVPSTQLRRCSLGRHRFTIPPFCQSLNVISTTLPSSTESFPGSIIDLALIEPLLPDVDKASSIFTRLPCSLQRLQLTSDFSGNRAIVWGTLFSLLPPTLKQFRIRNVSLKIDEPARSELALLLHRLPALRVFILNCCLSGGFDVILAALPRTGLQQLVLGIYRDLTGTEAAHIATLLPAAVDRLELRITAKSSADSHAFGAHFLTAARDLDISFQGAASSACRDLPLSSALQRLRVAGDNGDVNALISLLGRLPPALTHLELVYWPLGGTAAMAVLASRPLPQLVSLRIVACNLKAADLVVMEGQWPPVKVLDLSGNDFEVVPERMPQGLTKFVCHI</sequence>
<gene>
    <name evidence="1" type="ORF">AMAG_05695</name>
</gene>
<reference evidence="2" key="2">
    <citation type="submission" date="2009-11" db="EMBL/GenBank/DDBJ databases">
        <title>The Genome Sequence of Allomyces macrogynus strain ATCC 38327.</title>
        <authorList>
            <consortium name="The Broad Institute Genome Sequencing Platform"/>
            <person name="Russ C."/>
            <person name="Cuomo C."/>
            <person name="Shea T."/>
            <person name="Young S.K."/>
            <person name="Zeng Q."/>
            <person name="Koehrsen M."/>
            <person name="Haas B."/>
            <person name="Borodovsky M."/>
            <person name="Guigo R."/>
            <person name="Alvarado L."/>
            <person name="Berlin A."/>
            <person name="Borenstein D."/>
            <person name="Chen Z."/>
            <person name="Engels R."/>
            <person name="Freedman E."/>
            <person name="Gellesch M."/>
            <person name="Goldberg J."/>
            <person name="Griggs A."/>
            <person name="Gujja S."/>
            <person name="Heiman D."/>
            <person name="Hepburn T."/>
            <person name="Howarth C."/>
            <person name="Jen D."/>
            <person name="Larson L."/>
            <person name="Lewis B."/>
            <person name="Mehta T."/>
            <person name="Park D."/>
            <person name="Pearson M."/>
            <person name="Roberts A."/>
            <person name="Saif S."/>
            <person name="Shenoy N."/>
            <person name="Sisk P."/>
            <person name="Stolte C."/>
            <person name="Sykes S."/>
            <person name="Walk T."/>
            <person name="White J."/>
            <person name="Yandava C."/>
            <person name="Burger G."/>
            <person name="Gray M.W."/>
            <person name="Holland P.W.H."/>
            <person name="King N."/>
            <person name="Lang F.B.F."/>
            <person name="Roger A.J."/>
            <person name="Ruiz-Trillo I."/>
            <person name="Lander E."/>
            <person name="Nusbaum C."/>
        </authorList>
    </citation>
    <scope>NUCLEOTIDE SEQUENCE [LARGE SCALE GENOMIC DNA]</scope>
    <source>
        <strain evidence="2">ATCC 38327</strain>
    </source>
</reference>
<dbReference type="VEuPathDB" id="FungiDB:AMAG_05695"/>
<organism evidence="1 2">
    <name type="scientific">Allomyces macrogynus (strain ATCC 38327)</name>
    <name type="common">Allomyces javanicus var. macrogynus</name>
    <dbReference type="NCBI Taxonomy" id="578462"/>
    <lineage>
        <taxon>Eukaryota</taxon>
        <taxon>Fungi</taxon>
        <taxon>Fungi incertae sedis</taxon>
        <taxon>Blastocladiomycota</taxon>
        <taxon>Blastocladiomycetes</taxon>
        <taxon>Blastocladiales</taxon>
        <taxon>Blastocladiaceae</taxon>
        <taxon>Allomyces</taxon>
    </lineage>
</organism>
<reference evidence="1 2" key="1">
    <citation type="submission" date="2009-11" db="EMBL/GenBank/DDBJ databases">
        <title>Annotation of Allomyces macrogynus ATCC 38327.</title>
        <authorList>
            <consortium name="The Broad Institute Genome Sequencing Platform"/>
            <person name="Russ C."/>
            <person name="Cuomo C."/>
            <person name="Burger G."/>
            <person name="Gray M.W."/>
            <person name="Holland P.W.H."/>
            <person name="King N."/>
            <person name="Lang F.B.F."/>
            <person name="Roger A.J."/>
            <person name="Ruiz-Trillo I."/>
            <person name="Young S.K."/>
            <person name="Zeng Q."/>
            <person name="Gargeya S."/>
            <person name="Fitzgerald M."/>
            <person name="Haas B."/>
            <person name="Abouelleil A."/>
            <person name="Alvarado L."/>
            <person name="Arachchi H.M."/>
            <person name="Berlin A."/>
            <person name="Chapman S.B."/>
            <person name="Gearin G."/>
            <person name="Goldberg J."/>
            <person name="Griggs A."/>
            <person name="Gujja S."/>
            <person name="Hansen M."/>
            <person name="Heiman D."/>
            <person name="Howarth C."/>
            <person name="Larimer J."/>
            <person name="Lui A."/>
            <person name="MacDonald P.J.P."/>
            <person name="McCowen C."/>
            <person name="Montmayeur A."/>
            <person name="Murphy C."/>
            <person name="Neiman D."/>
            <person name="Pearson M."/>
            <person name="Priest M."/>
            <person name="Roberts A."/>
            <person name="Saif S."/>
            <person name="Shea T."/>
            <person name="Sisk P."/>
            <person name="Stolte C."/>
            <person name="Sykes S."/>
            <person name="Wortman J."/>
            <person name="Nusbaum C."/>
            <person name="Birren B."/>
        </authorList>
    </citation>
    <scope>NUCLEOTIDE SEQUENCE [LARGE SCALE GENOMIC DNA]</scope>
    <source>
        <strain evidence="1 2">ATCC 38327</strain>
    </source>
</reference>